<gene>
    <name evidence="1" type="ORF">RhiirA4_480775</name>
</gene>
<evidence type="ECO:0000313" key="1">
    <source>
        <dbReference type="EMBL" id="PKY58665.1"/>
    </source>
</evidence>
<reference evidence="1 2" key="1">
    <citation type="submission" date="2015-10" db="EMBL/GenBank/DDBJ databases">
        <title>Genome analyses suggest a sexual origin of heterokaryosis in a supposedly ancient asexual fungus.</title>
        <authorList>
            <person name="Ropars J."/>
            <person name="Sedzielewska K."/>
            <person name="Noel J."/>
            <person name="Charron P."/>
            <person name="Farinelli L."/>
            <person name="Marton T."/>
            <person name="Kruger M."/>
            <person name="Pelin A."/>
            <person name="Brachmann A."/>
            <person name="Corradi N."/>
        </authorList>
    </citation>
    <scope>NUCLEOTIDE SEQUENCE [LARGE SCALE GENOMIC DNA]</scope>
    <source>
        <strain evidence="1 2">A4</strain>
    </source>
</reference>
<dbReference type="AlphaFoldDB" id="A0A2I1HIE2"/>
<organism evidence="1 2">
    <name type="scientific">Rhizophagus irregularis</name>
    <dbReference type="NCBI Taxonomy" id="588596"/>
    <lineage>
        <taxon>Eukaryota</taxon>
        <taxon>Fungi</taxon>
        <taxon>Fungi incertae sedis</taxon>
        <taxon>Mucoromycota</taxon>
        <taxon>Glomeromycotina</taxon>
        <taxon>Glomeromycetes</taxon>
        <taxon>Glomerales</taxon>
        <taxon>Glomeraceae</taxon>
        <taxon>Rhizophagus</taxon>
    </lineage>
</organism>
<dbReference type="Proteomes" id="UP000234323">
    <property type="component" value="Unassembled WGS sequence"/>
</dbReference>
<comment type="caution">
    <text evidence="1">The sequence shown here is derived from an EMBL/GenBank/DDBJ whole genome shotgun (WGS) entry which is preliminary data.</text>
</comment>
<keyword evidence="2" id="KW-1185">Reference proteome</keyword>
<proteinExistence type="predicted"/>
<protein>
    <submittedName>
        <fullName evidence="1">Uncharacterized protein</fullName>
    </submittedName>
</protein>
<accession>A0A2I1HIE2</accession>
<sequence>MAILDKESNMHDLSFPNEWLSSTHQPNISIPDNKLSTLAPNSIISLPMVQNIWIYRWINDDNLKVQLIDIRNILAERTMVEYYTDGLLKPSTPISVNFLGCRSLGIPKIP</sequence>
<name>A0A2I1HIE2_9GLOM</name>
<dbReference type="EMBL" id="LLXI01003120">
    <property type="protein sequence ID" value="PKY58665.1"/>
    <property type="molecule type" value="Genomic_DNA"/>
</dbReference>
<evidence type="ECO:0000313" key="2">
    <source>
        <dbReference type="Proteomes" id="UP000234323"/>
    </source>
</evidence>